<dbReference type="InterPro" id="IPR035986">
    <property type="entry name" value="PKD_dom_sf"/>
</dbReference>
<dbReference type="Gene3D" id="2.180.10.10">
    <property type="entry name" value="RHS repeat-associated core"/>
    <property type="match status" value="1"/>
</dbReference>
<comment type="caution">
    <text evidence="4">The sequence shown here is derived from an EMBL/GenBank/DDBJ whole genome shotgun (WGS) entry which is preliminary data.</text>
</comment>
<name>A0ABW7HIB4_9BURK</name>
<accession>A0ABW7HIB4</accession>
<dbReference type="Pfam" id="PF16640">
    <property type="entry name" value="Big_3_5"/>
    <property type="match status" value="7"/>
</dbReference>
<dbReference type="RefSeq" id="WP_394416167.1">
    <property type="nucleotide sequence ID" value="NZ_JBIGIC010000014.1"/>
</dbReference>
<feature type="domain" description="Bacterial Ig-like" evidence="2">
    <location>
        <begin position="578"/>
        <end position="661"/>
    </location>
</feature>
<proteinExistence type="predicted"/>
<dbReference type="SUPFAM" id="SSF49299">
    <property type="entry name" value="PKD domain"/>
    <property type="match status" value="1"/>
</dbReference>
<evidence type="ECO:0000313" key="5">
    <source>
        <dbReference type="Proteomes" id="UP001606134"/>
    </source>
</evidence>
<dbReference type="PANTHER" id="PTHR32305:SF15">
    <property type="entry name" value="PROTEIN RHSA-RELATED"/>
    <property type="match status" value="1"/>
</dbReference>
<keyword evidence="1" id="KW-0677">Repeat</keyword>
<evidence type="ECO:0000256" key="1">
    <source>
        <dbReference type="ARBA" id="ARBA00022737"/>
    </source>
</evidence>
<dbReference type="Proteomes" id="UP001606134">
    <property type="component" value="Unassembled WGS sequence"/>
</dbReference>
<feature type="domain" description="Teneurin-like YD-shell" evidence="3">
    <location>
        <begin position="961"/>
        <end position="1246"/>
    </location>
</feature>
<organism evidence="4 5">
    <name type="scientific">Pelomonas candidula</name>
    <dbReference type="NCBI Taxonomy" id="3299025"/>
    <lineage>
        <taxon>Bacteria</taxon>
        <taxon>Pseudomonadati</taxon>
        <taxon>Pseudomonadota</taxon>
        <taxon>Betaproteobacteria</taxon>
        <taxon>Burkholderiales</taxon>
        <taxon>Sphaerotilaceae</taxon>
        <taxon>Roseateles</taxon>
    </lineage>
</organism>
<dbReference type="InterPro" id="IPR050708">
    <property type="entry name" value="T6SS_VgrG/RHS"/>
</dbReference>
<feature type="domain" description="Bacterial Ig-like" evidence="2">
    <location>
        <begin position="302"/>
        <end position="385"/>
    </location>
</feature>
<keyword evidence="5" id="KW-1185">Reference proteome</keyword>
<evidence type="ECO:0000313" key="4">
    <source>
        <dbReference type="EMBL" id="MFG6489621.1"/>
    </source>
</evidence>
<dbReference type="InterPro" id="IPR056823">
    <property type="entry name" value="TEN-like_YD-shell"/>
</dbReference>
<protein>
    <submittedName>
        <fullName evidence="4">Ig-like domain repeat protein</fullName>
    </submittedName>
</protein>
<feature type="domain" description="Bacterial Ig-like" evidence="2">
    <location>
        <begin position="209"/>
        <end position="290"/>
    </location>
</feature>
<reference evidence="4 5" key="1">
    <citation type="submission" date="2024-08" db="EMBL/GenBank/DDBJ databases">
        <authorList>
            <person name="Lu H."/>
        </authorList>
    </citation>
    <scope>NUCLEOTIDE SEQUENCE [LARGE SCALE GENOMIC DNA]</scope>
    <source>
        <strain evidence="4 5">BYS78W</strain>
    </source>
</reference>
<sequence>MLLVAGANAAYALTSTQTVLTSSVNPSYVSQNTTLTASVTPTAASGTVTFKKGSTTLGTAAVSAGQAVFTTSFSSAGVVSLTAVYGGNSTYATSTSAAISQTVQAKATTTTTLTSSPNPSYVGQSTTLTAAVSPSTATGTVTFTDGSTTLGTASVSSGSATLVVTFSTSGSHSLKASYGGDTANNTSTSTTKTQTVKARGNTSIVLYSNANPTYVGQATLIYANVTGSSLTGSVTFLDGTTTLGTVPISGSQGTLSPVFNVVGSHSLTAIYSNDPANNDSTSAAVVETVAPARSATSTIMSSSINPSGLGQTTTLIATVLPASATGNVVFSDSAWGNLGVVAISNGTAVLNFAFNNEVTARTLTARYVGDSSNAPSTSPAFTQNVVAAVSSVSLQASPLSTQVGQSVTLTATLTPSTATGTVTFNDGATTLGTAPVQSGVANLSVTFASAGTHAIRATYGGDANNSASTSAAISESVSGAQTTLNLSSSLNPANVGQATTLTATITPVGATGSVTFLDGSTSLGVSPVSAGIATYTASFSSAGAHSIVANYNGNSSYAASSAGLTQSVGKWTSSIVLDASPDSIASGGSVTMTAIVNGSVPTGTVTFNDGATVVATSAVNAGQAVATASLSGAGVHALYATYSGDGTNLQSTSRIVDVFVNGSNVTTPGAMTWVFGYDPNGNLSAVIDPLGNGTNRYFDSLDRLIQIVDPAAAGTSNSPVTAMNYDGRGVLSSVTDPRGLVTGYSVDGLGNVQGLTSPDAGVGNSTFDAAGQLRTWTDSRGKVATYSYDSIGRMTRADYASGTPTVFEYDGGGNPAPFSAGRLTRITDESGSSDYTYDFRGRVLTKAQTVGANPPMVTAYGWGISGSATGLLTSMTYPSGARVSYSYDGAGRVNAIAFNPPNASGVGTNTAVTVNLLSGVTYNGVNDVIGWVWADGTSYQRTYDAFGRLVAYPLGNPAGIGSASGLTRTLGYDASGKITVYSHANASGAQSQFDQAFYYDNLGRLTANTQGSQSFNYAYDSSGNRILRAVGATNYPYTISPSSNRLIQAQTAGGAVSFIYDNAGNVQTDGSATYFYSDRGRKSSATIGGATINYTYNGLEQRVGKTGPAAFVPDGAAYYAYDEMGKLIGEYGPGLTSVYETIYLSSLPVAVLKQSGTASNSTLQTTAYNVYADHQDTPRVVTQSSDDAIVWRWDAAEAFGASPPDQNPTGAGTFIFNQRFPGQVFDSETGTFYNWHRDYQPSTGSYGQSDPIGLGGGINTYAYVGGNPLNYADPNGLQAQERCVGTLGFRVCQSVPSPVMDPRTDLPPQAGPTPGFVNPFADFFKNKKPSWVTGNNEKYWNQANCAEGDPCEQLKAYIRQELANTKSKQQEMLTDPKRLYRNAYSKPNPAVTGTNTTWLNHWEQLYGRIGKINDMIAMGQRMGCDMSQEIIMSGGLYLPNHPLNP</sequence>
<dbReference type="InterPro" id="IPR031325">
    <property type="entry name" value="RHS_repeat"/>
</dbReference>
<feature type="domain" description="Bacterial Ig-like" evidence="2">
    <location>
        <begin position="487"/>
        <end position="568"/>
    </location>
</feature>
<dbReference type="EMBL" id="JBIGIC010000014">
    <property type="protein sequence ID" value="MFG6489621.1"/>
    <property type="molecule type" value="Genomic_DNA"/>
</dbReference>
<dbReference type="InterPro" id="IPR022385">
    <property type="entry name" value="Rhs_assc_core"/>
</dbReference>
<gene>
    <name evidence="4" type="ORF">ACG04R_23295</name>
</gene>
<dbReference type="PANTHER" id="PTHR32305">
    <property type="match status" value="1"/>
</dbReference>
<dbReference type="InterPro" id="IPR013783">
    <property type="entry name" value="Ig-like_fold"/>
</dbReference>
<dbReference type="Pfam" id="PF05593">
    <property type="entry name" value="RHS_repeat"/>
    <property type="match status" value="4"/>
</dbReference>
<dbReference type="NCBIfam" id="TIGR03696">
    <property type="entry name" value="Rhs_assc_core"/>
    <property type="match status" value="1"/>
</dbReference>
<feature type="domain" description="Bacterial Ig-like" evidence="2">
    <location>
        <begin position="394"/>
        <end position="477"/>
    </location>
</feature>
<dbReference type="Gene3D" id="2.60.40.10">
    <property type="entry name" value="Immunoglobulins"/>
    <property type="match status" value="7"/>
</dbReference>
<dbReference type="Pfam" id="PF25023">
    <property type="entry name" value="TEN_YD-shell"/>
    <property type="match status" value="1"/>
</dbReference>
<feature type="domain" description="Bacterial Ig-like" evidence="2">
    <location>
        <begin position="20"/>
        <end position="104"/>
    </location>
</feature>
<evidence type="ECO:0000259" key="2">
    <source>
        <dbReference type="Pfam" id="PF16640"/>
    </source>
</evidence>
<dbReference type="InterPro" id="IPR032109">
    <property type="entry name" value="Big_3_5"/>
</dbReference>
<evidence type="ECO:0000259" key="3">
    <source>
        <dbReference type="Pfam" id="PF25023"/>
    </source>
</evidence>
<feature type="domain" description="Bacterial Ig-like" evidence="2">
    <location>
        <begin position="113"/>
        <end position="196"/>
    </location>
</feature>